<dbReference type="Proteomes" id="UP000037716">
    <property type="component" value="Unassembled WGS sequence"/>
</dbReference>
<dbReference type="AlphaFoldDB" id="A0A0M9CJB5"/>
<dbReference type="PATRIC" id="fig|1300348.6.peg.2707"/>
<name>A0A0M9CJB5_9FLAO</name>
<organism evidence="2 3">
    <name type="scientific">Polaribacter dokdonensis DSW-5</name>
    <dbReference type="NCBI Taxonomy" id="1300348"/>
    <lineage>
        <taxon>Bacteria</taxon>
        <taxon>Pseudomonadati</taxon>
        <taxon>Bacteroidota</taxon>
        <taxon>Flavobacteriia</taxon>
        <taxon>Flavobacteriales</taxon>
        <taxon>Flavobacteriaceae</taxon>
    </lineage>
</organism>
<reference evidence="2 3" key="1">
    <citation type="submission" date="2015-07" db="EMBL/GenBank/DDBJ databases">
        <title>Genome of Polaribacter dokdonenesis DSW-5, isolated from seawater off Dokdo in Korea.</title>
        <authorList>
            <person name="Yoon K."/>
            <person name="Song J.Y."/>
            <person name="Kim J.F."/>
        </authorList>
    </citation>
    <scope>NUCLEOTIDE SEQUENCE [LARGE SCALE GENOMIC DNA]</scope>
    <source>
        <strain evidence="2 3">DSW-5</strain>
    </source>
</reference>
<gene>
    <name evidence="2" type="ORF">I602_2705</name>
</gene>
<proteinExistence type="predicted"/>
<evidence type="ECO:0000313" key="3">
    <source>
        <dbReference type="Proteomes" id="UP000037716"/>
    </source>
</evidence>
<feature type="transmembrane region" description="Helical" evidence="1">
    <location>
        <begin position="23"/>
        <end position="44"/>
    </location>
</feature>
<evidence type="ECO:0000256" key="1">
    <source>
        <dbReference type="SAM" id="Phobius"/>
    </source>
</evidence>
<keyword evidence="1" id="KW-1133">Transmembrane helix</keyword>
<sequence>MSALYLGFGILNWMVKGTLIGGIYNRPIAIGNLIHFGVGAIALGKIASKIQAHSEIIISLTAVYVIFAILFVYVF</sequence>
<comment type="caution">
    <text evidence="2">The sequence shown here is derived from an EMBL/GenBank/DDBJ whole genome shotgun (WGS) entry which is preliminary data.</text>
</comment>
<accession>A0A0M9CJB5</accession>
<keyword evidence="1" id="KW-0472">Membrane</keyword>
<evidence type="ECO:0000313" key="2">
    <source>
        <dbReference type="EMBL" id="KOY53145.1"/>
    </source>
</evidence>
<dbReference type="RefSeq" id="WP_223445340.1">
    <property type="nucleotide sequence ID" value="NZ_FNUE01000002.1"/>
</dbReference>
<dbReference type="EMBL" id="LGBR01000001">
    <property type="protein sequence ID" value="KOY53145.1"/>
    <property type="molecule type" value="Genomic_DNA"/>
</dbReference>
<feature type="transmembrane region" description="Helical" evidence="1">
    <location>
        <begin position="56"/>
        <end position="74"/>
    </location>
</feature>
<protein>
    <submittedName>
        <fullName evidence="2">Membrane protein</fullName>
    </submittedName>
</protein>
<keyword evidence="1" id="KW-0812">Transmembrane</keyword>
<dbReference type="STRING" id="1300348.I602_2705"/>